<dbReference type="AlphaFoldDB" id="A0A517Q555"/>
<organism evidence="1 2">
    <name type="scientific">Gimesia panareensis</name>
    <dbReference type="NCBI Taxonomy" id="2527978"/>
    <lineage>
        <taxon>Bacteria</taxon>
        <taxon>Pseudomonadati</taxon>
        <taxon>Planctomycetota</taxon>
        <taxon>Planctomycetia</taxon>
        <taxon>Planctomycetales</taxon>
        <taxon>Planctomycetaceae</taxon>
        <taxon>Gimesia</taxon>
    </lineage>
</organism>
<protein>
    <recommendedName>
        <fullName evidence="3">Barstar (Barnase inhibitor)</fullName>
    </recommendedName>
</protein>
<dbReference type="EMBL" id="CP037421">
    <property type="protein sequence ID" value="QDT26746.1"/>
    <property type="molecule type" value="Genomic_DNA"/>
</dbReference>
<sequence>MKSMNRLIVSIDPSRMENPDLDIRYDLFDYLDELFPDMLQDGGYDYAGPQPLLLIFLEISQESPHLQLDSLLEAIQSYQRFGADFKNVIQVFIDSVDSDPVYSYPDS</sequence>
<name>A0A517Q555_9PLAN</name>
<reference evidence="1 2" key="1">
    <citation type="submission" date="2019-03" db="EMBL/GenBank/DDBJ databases">
        <title>Deep-cultivation of Planctomycetes and their phenomic and genomic characterization uncovers novel biology.</title>
        <authorList>
            <person name="Wiegand S."/>
            <person name="Jogler M."/>
            <person name="Boedeker C."/>
            <person name="Pinto D."/>
            <person name="Vollmers J."/>
            <person name="Rivas-Marin E."/>
            <person name="Kohn T."/>
            <person name="Peeters S.H."/>
            <person name="Heuer A."/>
            <person name="Rast P."/>
            <person name="Oberbeckmann S."/>
            <person name="Bunk B."/>
            <person name="Jeske O."/>
            <person name="Meyerdierks A."/>
            <person name="Storesund J.E."/>
            <person name="Kallscheuer N."/>
            <person name="Luecker S."/>
            <person name="Lage O.M."/>
            <person name="Pohl T."/>
            <person name="Merkel B.J."/>
            <person name="Hornburger P."/>
            <person name="Mueller R.-W."/>
            <person name="Bruemmer F."/>
            <person name="Labrenz M."/>
            <person name="Spormann A.M."/>
            <person name="Op den Camp H."/>
            <person name="Overmann J."/>
            <person name="Amann R."/>
            <person name="Jetten M.S.M."/>
            <person name="Mascher T."/>
            <person name="Medema M.H."/>
            <person name="Devos D.P."/>
            <person name="Kaster A.-K."/>
            <person name="Ovreas L."/>
            <person name="Rohde M."/>
            <person name="Galperin M.Y."/>
            <person name="Jogler C."/>
        </authorList>
    </citation>
    <scope>NUCLEOTIDE SEQUENCE [LARGE SCALE GENOMIC DNA]</scope>
    <source>
        <strain evidence="1 2">Enr10</strain>
    </source>
</reference>
<dbReference type="RefSeq" id="WP_145448928.1">
    <property type="nucleotide sequence ID" value="NZ_CP037421.1"/>
</dbReference>
<evidence type="ECO:0000313" key="1">
    <source>
        <dbReference type="EMBL" id="QDT26746.1"/>
    </source>
</evidence>
<keyword evidence="2" id="KW-1185">Reference proteome</keyword>
<gene>
    <name evidence="1" type="ORF">Enr10x_20560</name>
</gene>
<evidence type="ECO:0000313" key="2">
    <source>
        <dbReference type="Proteomes" id="UP000315647"/>
    </source>
</evidence>
<proteinExistence type="predicted"/>
<evidence type="ECO:0008006" key="3">
    <source>
        <dbReference type="Google" id="ProtNLM"/>
    </source>
</evidence>
<dbReference type="Proteomes" id="UP000315647">
    <property type="component" value="Chromosome"/>
</dbReference>
<accession>A0A517Q555</accession>